<accession>A0A382HN35</accession>
<protein>
    <submittedName>
        <fullName evidence="1">Uncharacterized protein</fullName>
    </submittedName>
</protein>
<feature type="non-terminal residue" evidence="1">
    <location>
        <position position="172"/>
    </location>
</feature>
<evidence type="ECO:0000313" key="1">
    <source>
        <dbReference type="EMBL" id="SVB88804.1"/>
    </source>
</evidence>
<dbReference type="EMBL" id="UINC01062310">
    <property type="protein sequence ID" value="SVB88804.1"/>
    <property type="molecule type" value="Genomic_DNA"/>
</dbReference>
<organism evidence="1">
    <name type="scientific">marine metagenome</name>
    <dbReference type="NCBI Taxonomy" id="408172"/>
    <lineage>
        <taxon>unclassified sequences</taxon>
        <taxon>metagenomes</taxon>
        <taxon>ecological metagenomes</taxon>
    </lineage>
</organism>
<name>A0A382HN35_9ZZZZ</name>
<dbReference type="AlphaFoldDB" id="A0A382HN35"/>
<proteinExistence type="predicted"/>
<sequence length="172" mass="18698">MAIPRYALQNSSSCILCHVNPSGGGLRNDYGILYGLDNLTAKVPQKFSSYSGIVLNHIQVGGDVRIQSVSKNKGDIPDGLAIFPMQANIQMKTNVKQLTILADLATLQSDFGVQLLYNLKDNYIRVGSSKPSFGLRLADHTVFTRGGNIKLVNGNNREGMAFTPRLKNAPFA</sequence>
<gene>
    <name evidence="1" type="ORF">METZ01_LOCUS241658</name>
</gene>
<reference evidence="1" key="1">
    <citation type="submission" date="2018-05" db="EMBL/GenBank/DDBJ databases">
        <authorList>
            <person name="Lanie J.A."/>
            <person name="Ng W.-L."/>
            <person name="Kazmierczak K.M."/>
            <person name="Andrzejewski T.M."/>
            <person name="Davidsen T.M."/>
            <person name="Wayne K.J."/>
            <person name="Tettelin H."/>
            <person name="Glass J.I."/>
            <person name="Rusch D."/>
            <person name="Podicherti R."/>
            <person name="Tsui H.-C.T."/>
            <person name="Winkler M.E."/>
        </authorList>
    </citation>
    <scope>NUCLEOTIDE SEQUENCE</scope>
</reference>